<dbReference type="PROSITE" id="PS50930">
    <property type="entry name" value="HTH_LYTTR"/>
    <property type="match status" value="1"/>
</dbReference>
<dbReference type="Proteomes" id="UP001199816">
    <property type="component" value="Unassembled WGS sequence"/>
</dbReference>
<dbReference type="Gene3D" id="2.40.50.1020">
    <property type="entry name" value="LytTr DNA-binding domain"/>
    <property type="match status" value="1"/>
</dbReference>
<dbReference type="PANTHER" id="PTHR37299:SF1">
    <property type="entry name" value="STAGE 0 SPORULATION PROTEIN A HOMOLOG"/>
    <property type="match status" value="1"/>
</dbReference>
<evidence type="ECO:0000256" key="1">
    <source>
        <dbReference type="SAM" id="Phobius"/>
    </source>
</evidence>
<dbReference type="InterPro" id="IPR046947">
    <property type="entry name" value="LytR-like"/>
</dbReference>
<keyword evidence="4" id="KW-1185">Reference proteome</keyword>
<feature type="transmembrane region" description="Helical" evidence="1">
    <location>
        <begin position="69"/>
        <end position="88"/>
    </location>
</feature>
<proteinExistence type="predicted"/>
<dbReference type="EMBL" id="JAJNEC010000005">
    <property type="protein sequence ID" value="MCD2423845.1"/>
    <property type="molecule type" value="Genomic_DNA"/>
</dbReference>
<dbReference type="Pfam" id="PF04397">
    <property type="entry name" value="LytTR"/>
    <property type="match status" value="1"/>
</dbReference>
<dbReference type="GO" id="GO:0003677">
    <property type="term" value="F:DNA binding"/>
    <property type="evidence" value="ECO:0007669"/>
    <property type="project" value="UniProtKB-KW"/>
</dbReference>
<evidence type="ECO:0000259" key="2">
    <source>
        <dbReference type="PROSITE" id="PS50930"/>
    </source>
</evidence>
<evidence type="ECO:0000313" key="4">
    <source>
        <dbReference type="Proteomes" id="UP001199816"/>
    </source>
</evidence>
<gene>
    <name evidence="3" type="ORF">LQ567_13800</name>
</gene>
<keyword evidence="1" id="KW-0472">Membrane</keyword>
<feature type="transmembrane region" description="Helical" evidence="1">
    <location>
        <begin position="6"/>
        <end position="27"/>
    </location>
</feature>
<dbReference type="RefSeq" id="WP_231005103.1">
    <property type="nucleotide sequence ID" value="NZ_JAJNEC010000005.1"/>
</dbReference>
<feature type="domain" description="HTH LytTR-type" evidence="2">
    <location>
        <begin position="185"/>
        <end position="238"/>
    </location>
</feature>
<organism evidence="3 4">
    <name type="scientific">Niabella pedocola</name>
    <dbReference type="NCBI Taxonomy" id="1752077"/>
    <lineage>
        <taxon>Bacteria</taxon>
        <taxon>Pseudomonadati</taxon>
        <taxon>Bacteroidota</taxon>
        <taxon>Chitinophagia</taxon>
        <taxon>Chitinophagales</taxon>
        <taxon>Chitinophagaceae</taxon>
        <taxon>Niabella</taxon>
    </lineage>
</organism>
<protein>
    <submittedName>
        <fullName evidence="3">LytTR family transcriptional regulator DNA-binding domain-containing protein</fullName>
    </submittedName>
</protein>
<sequence>MTAAVYAGGAFLAMSLNGAWLLIFVKWFRPERWTLGKELIVMVYQFFCIGLTIWLINHLRGTLGPEDASFGKSFFLAIAIGILPYMIATFGRHNYLLRHHLKEVAAFNVQLKGLQAQKEEQVFAQPVSGYLTIPRLDQVIDVNDFLFAESKGNNLVIQVCLNNRLQQYTLRSTLNDFARANAHIDPLFRCHRSFIINLDKVLQVQGNAAGYQVLLHPDLAPVVVARSSVPAFKKLLAGSR</sequence>
<feature type="transmembrane region" description="Helical" evidence="1">
    <location>
        <begin position="39"/>
        <end position="57"/>
    </location>
</feature>
<dbReference type="PANTHER" id="PTHR37299">
    <property type="entry name" value="TRANSCRIPTIONAL REGULATOR-RELATED"/>
    <property type="match status" value="1"/>
</dbReference>
<name>A0ABS8PRY1_9BACT</name>
<keyword evidence="1" id="KW-0812">Transmembrane</keyword>
<keyword evidence="3" id="KW-0238">DNA-binding</keyword>
<accession>A0ABS8PRY1</accession>
<dbReference type="InterPro" id="IPR007492">
    <property type="entry name" value="LytTR_DNA-bd_dom"/>
</dbReference>
<keyword evidence="1" id="KW-1133">Transmembrane helix</keyword>
<dbReference type="SMART" id="SM00850">
    <property type="entry name" value="LytTR"/>
    <property type="match status" value="1"/>
</dbReference>
<reference evidence="3 4" key="1">
    <citation type="submission" date="2021-11" db="EMBL/GenBank/DDBJ databases">
        <title>Genomic of Niabella pedocola.</title>
        <authorList>
            <person name="Wu T."/>
        </authorList>
    </citation>
    <scope>NUCLEOTIDE SEQUENCE [LARGE SCALE GENOMIC DNA]</scope>
    <source>
        <strain evidence="3 4">JCM 31011</strain>
    </source>
</reference>
<comment type="caution">
    <text evidence="3">The sequence shown here is derived from an EMBL/GenBank/DDBJ whole genome shotgun (WGS) entry which is preliminary data.</text>
</comment>
<evidence type="ECO:0000313" key="3">
    <source>
        <dbReference type="EMBL" id="MCD2423845.1"/>
    </source>
</evidence>